<dbReference type="EMBL" id="KV784356">
    <property type="protein sequence ID" value="OEU19126.1"/>
    <property type="molecule type" value="Genomic_DNA"/>
</dbReference>
<dbReference type="AlphaFoldDB" id="A0A1E7FLV4"/>
<accession>A0A1E7FLV4</accession>
<proteinExistence type="predicted"/>
<dbReference type="InParanoid" id="A0A1E7FLV4"/>
<evidence type="ECO:0000313" key="3">
    <source>
        <dbReference type="Proteomes" id="UP000095751"/>
    </source>
</evidence>
<organism evidence="2 3">
    <name type="scientific">Fragilariopsis cylindrus CCMP1102</name>
    <dbReference type="NCBI Taxonomy" id="635003"/>
    <lineage>
        <taxon>Eukaryota</taxon>
        <taxon>Sar</taxon>
        <taxon>Stramenopiles</taxon>
        <taxon>Ochrophyta</taxon>
        <taxon>Bacillariophyta</taxon>
        <taxon>Bacillariophyceae</taxon>
        <taxon>Bacillariophycidae</taxon>
        <taxon>Bacillariales</taxon>
        <taxon>Bacillariaceae</taxon>
        <taxon>Fragilariopsis</taxon>
    </lineage>
</organism>
<keyword evidence="1" id="KW-0812">Transmembrane</keyword>
<sequence>MISSLFFPQSIPQSSSPTSSLLLLFLHSYPYHSLFFPLPITKCLYTSTRFISSCTNSGFPIFISFTCFFIISYLCFCFLTMYFLLLFFFLFFYFSFTSCYLF</sequence>
<evidence type="ECO:0000256" key="1">
    <source>
        <dbReference type="SAM" id="Phobius"/>
    </source>
</evidence>
<reference evidence="2 3" key="1">
    <citation type="submission" date="2016-09" db="EMBL/GenBank/DDBJ databases">
        <title>Extensive genetic diversity and differential bi-allelic expression allows diatom success in the polar Southern Ocean.</title>
        <authorList>
            <consortium name="DOE Joint Genome Institute"/>
            <person name="Mock T."/>
            <person name="Otillar R.P."/>
            <person name="Strauss J."/>
            <person name="Dupont C."/>
            <person name="Frickenhaus S."/>
            <person name="Maumus F."/>
            <person name="Mcmullan M."/>
            <person name="Sanges R."/>
            <person name="Schmutz J."/>
            <person name="Toseland A."/>
            <person name="Valas R."/>
            <person name="Veluchamy A."/>
            <person name="Ward B.J."/>
            <person name="Allen A."/>
            <person name="Barry K."/>
            <person name="Falciatore A."/>
            <person name="Ferrante M."/>
            <person name="Fortunato A.E."/>
            <person name="Gloeckner G."/>
            <person name="Gruber A."/>
            <person name="Hipkin R."/>
            <person name="Janech M."/>
            <person name="Kroth P."/>
            <person name="Leese F."/>
            <person name="Lindquist E."/>
            <person name="Lyon B.R."/>
            <person name="Martin J."/>
            <person name="Mayer C."/>
            <person name="Parker M."/>
            <person name="Quesneville H."/>
            <person name="Raymond J."/>
            <person name="Uhlig C."/>
            <person name="Valentin K.U."/>
            <person name="Worden A.Z."/>
            <person name="Armbrust E.V."/>
            <person name="Bowler C."/>
            <person name="Green B."/>
            <person name="Moulton V."/>
            <person name="Van Oosterhout C."/>
            <person name="Grigoriev I."/>
        </authorList>
    </citation>
    <scope>NUCLEOTIDE SEQUENCE [LARGE SCALE GENOMIC DNA]</scope>
    <source>
        <strain evidence="2 3">CCMP1102</strain>
    </source>
</reference>
<keyword evidence="1" id="KW-0472">Membrane</keyword>
<feature type="transmembrane region" description="Helical" evidence="1">
    <location>
        <begin position="61"/>
        <end position="94"/>
    </location>
</feature>
<protein>
    <submittedName>
        <fullName evidence="2">Uncharacterized protein</fullName>
    </submittedName>
</protein>
<name>A0A1E7FLV4_9STRA</name>
<keyword evidence="3" id="KW-1185">Reference proteome</keyword>
<dbReference type="KEGG" id="fcy:FRACYDRAFT_268558"/>
<dbReference type="Proteomes" id="UP000095751">
    <property type="component" value="Unassembled WGS sequence"/>
</dbReference>
<keyword evidence="1" id="KW-1133">Transmembrane helix</keyword>
<gene>
    <name evidence="2" type="ORF">FRACYDRAFT_268558</name>
</gene>
<evidence type="ECO:0000313" key="2">
    <source>
        <dbReference type="EMBL" id="OEU19126.1"/>
    </source>
</evidence>